<dbReference type="PRINTS" id="PR00599">
    <property type="entry name" value="MAPEPTIDASE"/>
</dbReference>
<feature type="binding site" evidence="6">
    <location>
        <position position="175"/>
    </location>
    <ligand>
        <name>substrate</name>
    </ligand>
</feature>
<evidence type="ECO:0000256" key="1">
    <source>
        <dbReference type="ARBA" id="ARBA00002521"/>
    </source>
</evidence>
<proteinExistence type="inferred from homology"/>
<feature type="binding site" evidence="6">
    <location>
        <position position="77"/>
    </location>
    <ligand>
        <name>substrate</name>
    </ligand>
</feature>
<evidence type="ECO:0000313" key="9">
    <source>
        <dbReference type="EMBL" id="XCJ17519.1"/>
    </source>
</evidence>
<reference evidence="9" key="1">
    <citation type="submission" date="2024-06" db="EMBL/GenBank/DDBJ databases">
        <authorList>
            <person name="Fan A."/>
            <person name="Zhang F.Y."/>
            <person name="Zhang L."/>
        </authorList>
    </citation>
    <scope>NUCLEOTIDE SEQUENCE</scope>
    <source>
        <strain evidence="9">Y61</strain>
    </source>
</reference>
<evidence type="ECO:0000256" key="4">
    <source>
        <dbReference type="ARBA" id="ARBA00022723"/>
    </source>
</evidence>
<keyword evidence="5 6" id="KW-0378">Hydrolase</keyword>
<feature type="binding site" evidence="6">
    <location>
        <position position="105"/>
    </location>
    <ligand>
        <name>a divalent metal cation</name>
        <dbReference type="ChEBI" id="CHEBI:60240"/>
        <label>2</label>
        <note>catalytic</note>
    </ligand>
</feature>
<dbReference type="GO" id="GO:0070006">
    <property type="term" value="F:metalloaminopeptidase activity"/>
    <property type="evidence" value="ECO:0007669"/>
    <property type="project" value="UniProtKB-UniRule"/>
</dbReference>
<dbReference type="InterPro" id="IPR001714">
    <property type="entry name" value="Pept_M24_MAP"/>
</dbReference>
<keyword evidence="2 6" id="KW-0031">Aminopeptidase</keyword>
<dbReference type="EC" id="3.4.11.18" evidence="6 7"/>
<protein>
    <recommendedName>
        <fullName evidence="6 7">Methionine aminopeptidase</fullName>
        <shortName evidence="6">MAP</shortName>
        <shortName evidence="6">MetAP</shortName>
        <ecNumber evidence="6 7">3.4.11.18</ecNumber>
    </recommendedName>
    <alternativeName>
        <fullName evidence="6">Peptidase M</fullName>
    </alternativeName>
</protein>
<dbReference type="GO" id="GO:0004239">
    <property type="term" value="F:initiator methionyl aminopeptidase activity"/>
    <property type="evidence" value="ECO:0007669"/>
    <property type="project" value="UniProtKB-UniRule"/>
</dbReference>
<feature type="binding site" evidence="6">
    <location>
        <position position="233"/>
    </location>
    <ligand>
        <name>a divalent metal cation</name>
        <dbReference type="ChEBI" id="CHEBI:60240"/>
        <label>1</label>
    </ligand>
</feature>
<dbReference type="HAMAP" id="MF_01974">
    <property type="entry name" value="MetAP_1"/>
    <property type="match status" value="1"/>
</dbReference>
<dbReference type="GO" id="GO:0005829">
    <property type="term" value="C:cytosol"/>
    <property type="evidence" value="ECO:0007669"/>
    <property type="project" value="TreeGrafter"/>
</dbReference>
<feature type="binding site" evidence="6">
    <location>
        <position position="201"/>
    </location>
    <ligand>
        <name>a divalent metal cation</name>
        <dbReference type="ChEBI" id="CHEBI:60240"/>
        <label>2</label>
        <note>catalytic</note>
    </ligand>
</feature>
<evidence type="ECO:0000259" key="8">
    <source>
        <dbReference type="Pfam" id="PF00557"/>
    </source>
</evidence>
<dbReference type="CDD" id="cd01086">
    <property type="entry name" value="MetAP1"/>
    <property type="match status" value="1"/>
</dbReference>
<dbReference type="InterPro" id="IPR036005">
    <property type="entry name" value="Creatinase/aminopeptidase-like"/>
</dbReference>
<feature type="binding site" evidence="6">
    <location>
        <position position="233"/>
    </location>
    <ligand>
        <name>a divalent metal cation</name>
        <dbReference type="ChEBI" id="CHEBI:60240"/>
        <label>2</label>
        <note>catalytic</note>
    </ligand>
</feature>
<comment type="function">
    <text evidence="1 6">Removes the N-terminal methionine from nascent proteins. The N-terminal methionine is often cleaved when the second residue in the primary sequence is small and uncharged (Met-Ala-, Cys, Gly, Pro, Ser, Thr, or Val). Requires deformylation of the N(alpha)-formylated initiator methionine before it can be hydrolyzed.</text>
</comment>
<evidence type="ECO:0000256" key="3">
    <source>
        <dbReference type="ARBA" id="ARBA00022670"/>
    </source>
</evidence>
<dbReference type="NCBIfam" id="TIGR00500">
    <property type="entry name" value="met_pdase_I"/>
    <property type="match status" value="1"/>
</dbReference>
<keyword evidence="4 6" id="KW-0479">Metal-binding</keyword>
<evidence type="ECO:0000256" key="2">
    <source>
        <dbReference type="ARBA" id="ARBA00022438"/>
    </source>
</evidence>
<sequence length="249" mass="27156">MIQLKTESEIEKIRQAGQIVADTLNQLQQAIRPGISTIELDLLAERLIRKAGAEPSFKGFDGYANSICTSVNNQLAHGIPGSCILQDGDIITIDIGARYEGFHADSAWTYPAGHIAEEDRRLLEAAETALDNGMAEARPGSRLTNISYAVQSCVASYGYSVVHELTGHGIGRHLHEEPDVPNYGKPGQGPVLLPGMVLAIEPLVNEGTRDIWIVGDDDWTIETQDGKRCAHFEHTLVITDDGHEILTKH</sequence>
<feature type="binding site" evidence="6">
    <location>
        <position position="168"/>
    </location>
    <ligand>
        <name>a divalent metal cation</name>
        <dbReference type="ChEBI" id="CHEBI:60240"/>
        <label>2</label>
        <note>catalytic</note>
    </ligand>
</feature>
<accession>A0AAU8IGF7</accession>
<dbReference type="Pfam" id="PF00557">
    <property type="entry name" value="Peptidase_M24"/>
    <property type="match status" value="1"/>
</dbReference>
<dbReference type="RefSeq" id="WP_129930035.1">
    <property type="nucleotide sequence ID" value="NZ_CP159510.1"/>
</dbReference>
<comment type="similarity">
    <text evidence="6">Belongs to the peptidase M24A family. Methionine aminopeptidase type 1 subfamily.</text>
</comment>
<dbReference type="SUPFAM" id="SSF55920">
    <property type="entry name" value="Creatinase/aminopeptidase"/>
    <property type="match status" value="1"/>
</dbReference>
<comment type="cofactor">
    <cofactor evidence="6">
        <name>Co(2+)</name>
        <dbReference type="ChEBI" id="CHEBI:48828"/>
    </cofactor>
    <cofactor evidence="6">
        <name>Zn(2+)</name>
        <dbReference type="ChEBI" id="CHEBI:29105"/>
    </cofactor>
    <cofactor evidence="6">
        <name>Mn(2+)</name>
        <dbReference type="ChEBI" id="CHEBI:29035"/>
    </cofactor>
    <cofactor evidence="6">
        <name>Fe(2+)</name>
        <dbReference type="ChEBI" id="CHEBI:29033"/>
    </cofactor>
    <text evidence="6">Binds 2 divalent metal cations per subunit. Has a high-affinity and a low affinity metal-binding site. The true nature of the physiological cofactor is under debate. The enzyme is active with cobalt, zinc, manganese or divalent iron ions. Most likely, methionine aminopeptidases function as mononuclear Fe(2+)-metalloproteases under physiological conditions, and the catalytically relevant metal-binding site has been assigned to the histidine-containing high-affinity site.</text>
</comment>
<feature type="binding site" evidence="6">
    <location>
        <position position="105"/>
    </location>
    <ligand>
        <name>a divalent metal cation</name>
        <dbReference type="ChEBI" id="CHEBI:60240"/>
        <label>1</label>
    </ligand>
</feature>
<dbReference type="PANTHER" id="PTHR43330:SF27">
    <property type="entry name" value="METHIONINE AMINOPEPTIDASE"/>
    <property type="match status" value="1"/>
</dbReference>
<keyword evidence="3 6" id="KW-0645">Protease</keyword>
<evidence type="ECO:0000256" key="6">
    <source>
        <dbReference type="HAMAP-Rule" id="MF_01974"/>
    </source>
</evidence>
<feature type="domain" description="Peptidase M24" evidence="8">
    <location>
        <begin position="11"/>
        <end position="240"/>
    </location>
</feature>
<dbReference type="InterPro" id="IPR000994">
    <property type="entry name" value="Pept_M24"/>
</dbReference>
<comment type="catalytic activity">
    <reaction evidence="6 7">
        <text>Release of N-terminal amino acids, preferentially methionine, from peptides and arylamides.</text>
        <dbReference type="EC" id="3.4.11.18"/>
    </reaction>
</comment>
<organism evidence="9">
    <name type="scientific">Sporolactobacillus sp. Y61</name>
    <dbReference type="NCBI Taxonomy" id="3160863"/>
    <lineage>
        <taxon>Bacteria</taxon>
        <taxon>Bacillati</taxon>
        <taxon>Bacillota</taxon>
        <taxon>Bacilli</taxon>
        <taxon>Bacillales</taxon>
        <taxon>Sporolactobacillaceae</taxon>
        <taxon>Sporolactobacillus</taxon>
    </lineage>
</organism>
<evidence type="ECO:0000256" key="7">
    <source>
        <dbReference type="RuleBase" id="RU003653"/>
    </source>
</evidence>
<name>A0AAU8IGF7_9BACL</name>
<dbReference type="InterPro" id="IPR002467">
    <property type="entry name" value="Pept_M24A_MAP1"/>
</dbReference>
<dbReference type="EMBL" id="CP159510">
    <property type="protein sequence ID" value="XCJ17519.1"/>
    <property type="molecule type" value="Genomic_DNA"/>
</dbReference>
<dbReference type="PANTHER" id="PTHR43330">
    <property type="entry name" value="METHIONINE AMINOPEPTIDASE"/>
    <property type="match status" value="1"/>
</dbReference>
<dbReference type="Gene3D" id="3.90.230.10">
    <property type="entry name" value="Creatinase/methionine aminopeptidase superfamily"/>
    <property type="match status" value="1"/>
</dbReference>
<feature type="binding site" evidence="6">
    <location>
        <position position="94"/>
    </location>
    <ligand>
        <name>a divalent metal cation</name>
        <dbReference type="ChEBI" id="CHEBI:60240"/>
        <label>1</label>
    </ligand>
</feature>
<dbReference type="GO" id="GO:0046872">
    <property type="term" value="F:metal ion binding"/>
    <property type="evidence" value="ECO:0007669"/>
    <property type="project" value="UniProtKB-UniRule"/>
</dbReference>
<comment type="subunit">
    <text evidence="6">Monomer.</text>
</comment>
<dbReference type="AlphaFoldDB" id="A0AAU8IGF7"/>
<gene>
    <name evidence="6 9" type="primary">map</name>
    <name evidence="9" type="ORF">ABNN70_03130</name>
</gene>
<dbReference type="GO" id="GO:0006508">
    <property type="term" value="P:proteolysis"/>
    <property type="evidence" value="ECO:0007669"/>
    <property type="project" value="UniProtKB-KW"/>
</dbReference>
<evidence type="ECO:0000256" key="5">
    <source>
        <dbReference type="ARBA" id="ARBA00022801"/>
    </source>
</evidence>